<dbReference type="SMR" id="A2DGS1"/>
<reference evidence="2" key="1">
    <citation type="submission" date="2006-10" db="EMBL/GenBank/DDBJ databases">
        <authorList>
            <person name="Amadeo P."/>
            <person name="Zhao Q."/>
            <person name="Wortman J."/>
            <person name="Fraser-Liggett C."/>
            <person name="Carlton J."/>
        </authorList>
    </citation>
    <scope>NUCLEOTIDE SEQUENCE</scope>
    <source>
        <strain evidence="2">G3</strain>
    </source>
</reference>
<keyword evidence="1" id="KW-0175">Coiled coil</keyword>
<evidence type="ECO:0000256" key="1">
    <source>
        <dbReference type="SAM" id="Coils"/>
    </source>
</evidence>
<organism evidence="2 3">
    <name type="scientific">Trichomonas vaginalis (strain ATCC PRA-98 / G3)</name>
    <dbReference type="NCBI Taxonomy" id="412133"/>
    <lineage>
        <taxon>Eukaryota</taxon>
        <taxon>Metamonada</taxon>
        <taxon>Parabasalia</taxon>
        <taxon>Trichomonadida</taxon>
        <taxon>Trichomonadidae</taxon>
        <taxon>Trichomonas</taxon>
    </lineage>
</organism>
<dbReference type="OrthoDB" id="10676715at2759"/>
<feature type="coiled-coil region" evidence="1">
    <location>
        <begin position="361"/>
        <end position="423"/>
    </location>
</feature>
<dbReference type="RefSeq" id="XP_001581444.1">
    <property type="nucleotide sequence ID" value="XM_001581394.1"/>
</dbReference>
<dbReference type="InParanoid" id="A2DGS1"/>
<feature type="coiled-coil region" evidence="1">
    <location>
        <begin position="231"/>
        <end position="280"/>
    </location>
</feature>
<proteinExistence type="predicted"/>
<evidence type="ECO:0000313" key="2">
    <source>
        <dbReference type="EMBL" id="EAY20458.1"/>
    </source>
</evidence>
<dbReference type="AlphaFoldDB" id="A2DGS1"/>
<evidence type="ECO:0000313" key="3">
    <source>
        <dbReference type="Proteomes" id="UP000001542"/>
    </source>
</evidence>
<protein>
    <submittedName>
        <fullName evidence="2">Uncharacterized protein</fullName>
    </submittedName>
</protein>
<dbReference type="VEuPathDB" id="TrichDB:TVAGG3_0997320"/>
<dbReference type="EMBL" id="DS113198">
    <property type="protein sequence ID" value="EAY20458.1"/>
    <property type="molecule type" value="Genomic_DNA"/>
</dbReference>
<keyword evidence="3" id="KW-1185">Reference proteome</keyword>
<dbReference type="Proteomes" id="UP000001542">
    <property type="component" value="Unassembled WGS sequence"/>
</dbReference>
<accession>A2DGS1</accession>
<sequence length="428" mass="49804">MTELKERNAQAIKKKIAEAEKKNDDLRDKIENETQKNNILILLQSEYEKMRDDFLEEEQKNLLEIQNLSLDVKNVKKLVPDKKSYDLHDNNLEEGEQALMNEIEKMEAANYQFDRTQSQLNSVSQKLKDLTPVVDQLEIIVLKYESISKSLTKVPSYYITIEDLETELQNLRTNNPIRKQNITKKIDEIKNLEMDNSLKMLELRRNQAKLDGTTAEITVNESNLASVIVELQNWNIELQKSNLTVQAYKEDALTQVIKEIDENNKVIADLRKRLEEIQNENKDFPRVFKEIEANDARSVGKKKQLVTELTRKINETKSQILRSNSMSEEVMALTVKMEEEWTSQQELSDKCAALTKELYDLKEYSDRKSEILELLKDLASKEVRKNVGIKSLEQLYDVAAEQNRLLSRQNKMVEVEFEKAQNELASLS</sequence>
<dbReference type="VEuPathDB" id="TrichDB:TVAG_110710"/>
<gene>
    <name evidence="2" type="ORF">TVAG_110710</name>
</gene>
<name>A2DGS1_TRIV3</name>
<feature type="coiled-coil region" evidence="1">
    <location>
        <begin position="2"/>
        <end position="36"/>
    </location>
</feature>
<dbReference type="KEGG" id="tva:5465996"/>
<reference evidence="2" key="2">
    <citation type="journal article" date="2007" name="Science">
        <title>Draft genome sequence of the sexually transmitted pathogen Trichomonas vaginalis.</title>
        <authorList>
            <person name="Carlton J.M."/>
            <person name="Hirt R.P."/>
            <person name="Silva J.C."/>
            <person name="Delcher A.L."/>
            <person name="Schatz M."/>
            <person name="Zhao Q."/>
            <person name="Wortman J.R."/>
            <person name="Bidwell S.L."/>
            <person name="Alsmark U.C.M."/>
            <person name="Besteiro S."/>
            <person name="Sicheritz-Ponten T."/>
            <person name="Noel C.J."/>
            <person name="Dacks J.B."/>
            <person name="Foster P.G."/>
            <person name="Simillion C."/>
            <person name="Van de Peer Y."/>
            <person name="Miranda-Saavedra D."/>
            <person name="Barton G.J."/>
            <person name="Westrop G.D."/>
            <person name="Mueller S."/>
            <person name="Dessi D."/>
            <person name="Fiori P.L."/>
            <person name="Ren Q."/>
            <person name="Paulsen I."/>
            <person name="Zhang H."/>
            <person name="Bastida-Corcuera F.D."/>
            <person name="Simoes-Barbosa A."/>
            <person name="Brown M.T."/>
            <person name="Hayes R.D."/>
            <person name="Mukherjee M."/>
            <person name="Okumura C.Y."/>
            <person name="Schneider R."/>
            <person name="Smith A.J."/>
            <person name="Vanacova S."/>
            <person name="Villalvazo M."/>
            <person name="Haas B.J."/>
            <person name="Pertea M."/>
            <person name="Feldblyum T.V."/>
            <person name="Utterback T.R."/>
            <person name="Shu C.L."/>
            <person name="Osoegawa K."/>
            <person name="de Jong P.J."/>
            <person name="Hrdy I."/>
            <person name="Horvathova L."/>
            <person name="Zubacova Z."/>
            <person name="Dolezal P."/>
            <person name="Malik S.B."/>
            <person name="Logsdon J.M. Jr."/>
            <person name="Henze K."/>
            <person name="Gupta A."/>
            <person name="Wang C.C."/>
            <person name="Dunne R.L."/>
            <person name="Upcroft J.A."/>
            <person name="Upcroft P."/>
            <person name="White O."/>
            <person name="Salzberg S.L."/>
            <person name="Tang P."/>
            <person name="Chiu C.-H."/>
            <person name="Lee Y.-S."/>
            <person name="Embley T.M."/>
            <person name="Coombs G.H."/>
            <person name="Mottram J.C."/>
            <person name="Tachezy J."/>
            <person name="Fraser-Liggett C.M."/>
            <person name="Johnson P.J."/>
        </authorList>
    </citation>
    <scope>NUCLEOTIDE SEQUENCE [LARGE SCALE GENOMIC DNA]</scope>
    <source>
        <strain evidence="2">G3</strain>
    </source>
</reference>